<proteinExistence type="predicted"/>
<feature type="transmembrane region" description="Helical" evidence="1">
    <location>
        <begin position="6"/>
        <end position="27"/>
    </location>
</feature>
<dbReference type="OrthoDB" id="9811308at2"/>
<feature type="transmembrane region" description="Helical" evidence="1">
    <location>
        <begin position="83"/>
        <end position="100"/>
    </location>
</feature>
<dbReference type="STRING" id="29354.IO98_22555"/>
<gene>
    <name evidence="2" type="ORF">IO98_22555</name>
</gene>
<dbReference type="Proteomes" id="UP000028525">
    <property type="component" value="Unassembled WGS sequence"/>
</dbReference>
<dbReference type="AlphaFoldDB" id="A0A084JCI0"/>
<reference evidence="2 3" key="1">
    <citation type="submission" date="2014-07" db="EMBL/GenBank/DDBJ databases">
        <title>Draft genome of Clostridium celerecrescens 152B isolated from sediments associated with methane hydrate from Krishna Godavari basin.</title>
        <authorList>
            <person name="Honkalas V.S."/>
            <person name="Dabir A.P."/>
            <person name="Arora P."/>
            <person name="Dhakephalkar P.K."/>
        </authorList>
    </citation>
    <scope>NUCLEOTIDE SEQUENCE [LARGE SCALE GENOMIC DNA]</scope>
    <source>
        <strain evidence="2 3">152B</strain>
    </source>
</reference>
<dbReference type="Pfam" id="PF05437">
    <property type="entry name" value="AzlD"/>
    <property type="match status" value="1"/>
</dbReference>
<keyword evidence="1" id="KW-0812">Transmembrane</keyword>
<evidence type="ECO:0000313" key="3">
    <source>
        <dbReference type="Proteomes" id="UP000028525"/>
    </source>
</evidence>
<dbReference type="InterPro" id="IPR008407">
    <property type="entry name" value="Brnchd-chn_aa_trnsp_AzlD"/>
</dbReference>
<evidence type="ECO:0000256" key="1">
    <source>
        <dbReference type="SAM" id="Phobius"/>
    </source>
</evidence>
<keyword evidence="1" id="KW-0472">Membrane</keyword>
<comment type="caution">
    <text evidence="2">The sequence shown here is derived from an EMBL/GenBank/DDBJ whole genome shotgun (WGS) entry which is preliminary data.</text>
</comment>
<keyword evidence="3" id="KW-1185">Reference proteome</keyword>
<evidence type="ECO:0000313" key="2">
    <source>
        <dbReference type="EMBL" id="KEZ86664.1"/>
    </source>
</evidence>
<name>A0A084JCI0_9FIRM</name>
<sequence length="101" mass="11518">MNNRIYLYILVMAAVTYFIRVLPLTLIRQEIKTPFIRSFLYYVPYVTLSVMTFPAILSATKSIWSGAAALMVAAILAYKEKSLFQVSIAACMVVFVMEFFL</sequence>
<feature type="transmembrane region" description="Helical" evidence="1">
    <location>
        <begin position="39"/>
        <end position="56"/>
    </location>
</feature>
<keyword evidence="1" id="KW-1133">Transmembrane helix</keyword>
<protein>
    <submittedName>
        <fullName evidence="2">Branched-chain amino acid transporter</fullName>
    </submittedName>
</protein>
<dbReference type="EMBL" id="JPME01000042">
    <property type="protein sequence ID" value="KEZ86664.1"/>
    <property type="molecule type" value="Genomic_DNA"/>
</dbReference>
<organism evidence="2 3">
    <name type="scientific">Lacrimispora celerecrescens</name>
    <dbReference type="NCBI Taxonomy" id="29354"/>
    <lineage>
        <taxon>Bacteria</taxon>
        <taxon>Bacillati</taxon>
        <taxon>Bacillota</taxon>
        <taxon>Clostridia</taxon>
        <taxon>Lachnospirales</taxon>
        <taxon>Lachnospiraceae</taxon>
        <taxon>Lacrimispora</taxon>
    </lineage>
</organism>
<accession>A0A084JCI0</accession>
<dbReference type="RefSeq" id="WP_038284707.1">
    <property type="nucleotide sequence ID" value="NZ_JPME01000042.1"/>
</dbReference>